<keyword evidence="1" id="KW-0472">Membrane</keyword>
<keyword evidence="3" id="KW-1185">Reference proteome</keyword>
<dbReference type="Pfam" id="PF13687">
    <property type="entry name" value="DUF4153"/>
    <property type="match status" value="1"/>
</dbReference>
<evidence type="ECO:0008006" key="4">
    <source>
        <dbReference type="Google" id="ProtNLM"/>
    </source>
</evidence>
<feature type="transmembrane region" description="Helical" evidence="1">
    <location>
        <begin position="264"/>
        <end position="283"/>
    </location>
</feature>
<evidence type="ECO:0000256" key="1">
    <source>
        <dbReference type="SAM" id="Phobius"/>
    </source>
</evidence>
<reference evidence="3" key="1">
    <citation type="submission" date="2016-10" db="EMBL/GenBank/DDBJ databases">
        <authorList>
            <person name="Varghese N."/>
            <person name="Submissions S."/>
        </authorList>
    </citation>
    <scope>NUCLEOTIDE SEQUENCE [LARGE SCALE GENOMIC DNA]</scope>
    <source>
        <strain evidence="3">P18</strain>
    </source>
</reference>
<feature type="transmembrane region" description="Helical" evidence="1">
    <location>
        <begin position="20"/>
        <end position="37"/>
    </location>
</feature>
<feature type="transmembrane region" description="Helical" evidence="1">
    <location>
        <begin position="230"/>
        <end position="252"/>
    </location>
</feature>
<feature type="transmembrane region" description="Helical" evidence="1">
    <location>
        <begin position="49"/>
        <end position="72"/>
    </location>
</feature>
<keyword evidence="1" id="KW-0812">Transmembrane</keyword>
<feature type="transmembrane region" description="Helical" evidence="1">
    <location>
        <begin position="328"/>
        <end position="348"/>
    </location>
</feature>
<keyword evidence="1" id="KW-1133">Transmembrane helix</keyword>
<evidence type="ECO:0000313" key="3">
    <source>
        <dbReference type="Proteomes" id="UP000182624"/>
    </source>
</evidence>
<feature type="transmembrane region" description="Helical" evidence="1">
    <location>
        <begin position="166"/>
        <end position="184"/>
    </location>
</feature>
<organism evidence="2 3">
    <name type="scientific">Butyrivibrio proteoclasticus</name>
    <dbReference type="NCBI Taxonomy" id="43305"/>
    <lineage>
        <taxon>Bacteria</taxon>
        <taxon>Bacillati</taxon>
        <taxon>Bacillota</taxon>
        <taxon>Clostridia</taxon>
        <taxon>Lachnospirales</taxon>
        <taxon>Lachnospiraceae</taxon>
        <taxon>Butyrivibrio</taxon>
    </lineage>
</organism>
<evidence type="ECO:0000313" key="2">
    <source>
        <dbReference type="EMBL" id="SFP92005.1"/>
    </source>
</evidence>
<feature type="transmembrane region" description="Helical" evidence="1">
    <location>
        <begin position="295"/>
        <end position="316"/>
    </location>
</feature>
<dbReference type="InterPro" id="IPR025291">
    <property type="entry name" value="DUF4153"/>
</dbReference>
<sequence length="566" mass="65291">MKFKWIEEIKVKFVDVVKEYLFSIAIFLVATVLWTIQGDGISNSYIIKTIIPFLKLLLYGIVPGVLLCETIYHYHGYFEKKKTIIYAVIIPVSVVITYYYAWVNVLLESSLKENIENAELLTETAFDIFVCYLVTAVGLSVYFIYKRSGECFETYVAKAFCGMMKALLVYGIIDLGILLVLLIFDALIIETSSIDLIMRCEIMLVGLVAYPCSLMGISKTENDFSKFSKIVLAYIFTGLLAIAFFIIYLYIFKIVFTWQFPKNQVFSILTALFLFGIVIWTMASGCCQERFLKPIRIMPFLFIPFIVLQIMCLYMRVADYGFTRSRYFGLAFIVFEILYFAMYCIDFFSAEDITFSLIFIIIAMTFIVLVVPFTNYKSVVLMSQKHRLEKYFAAISKGEDFEKNVAFEAYKTIRWESGYVGNKYLEDNYSKEQLEELKNGSENEYDNKSDNFYIYAYRDVDSLDVEEYKEICFVDCFISSDKTNQVQLETTSGDYVGTADLSEIIDKLVDLEEADINDDNRKREIISQNVKVNPKGNFIITEVKVTGEFDAGTMINSIDIKGYVLR</sequence>
<proteinExistence type="predicted"/>
<feature type="transmembrane region" description="Helical" evidence="1">
    <location>
        <begin position="355"/>
        <end position="374"/>
    </location>
</feature>
<feature type="transmembrane region" description="Helical" evidence="1">
    <location>
        <begin position="84"/>
        <end position="105"/>
    </location>
</feature>
<name>A0A1I5U9S0_9FIRM</name>
<feature type="transmembrane region" description="Helical" evidence="1">
    <location>
        <begin position="125"/>
        <end position="145"/>
    </location>
</feature>
<accession>A0A1I5U9S0</accession>
<dbReference type="AlphaFoldDB" id="A0A1I5U9S0"/>
<dbReference type="EMBL" id="FOXO01000012">
    <property type="protein sequence ID" value="SFP92005.1"/>
    <property type="molecule type" value="Genomic_DNA"/>
</dbReference>
<protein>
    <recommendedName>
        <fullName evidence="4">DUF4153 domain-containing protein</fullName>
    </recommendedName>
</protein>
<dbReference type="Proteomes" id="UP000182624">
    <property type="component" value="Unassembled WGS sequence"/>
</dbReference>
<gene>
    <name evidence="2" type="ORF">SAMN04487928_1122</name>
</gene>